<feature type="region of interest" description="Disordered" evidence="1">
    <location>
        <begin position="58"/>
        <end position="81"/>
    </location>
</feature>
<dbReference type="InterPro" id="IPR043780">
    <property type="entry name" value="DUF5722"/>
</dbReference>
<proteinExistence type="predicted"/>
<evidence type="ECO:0000256" key="2">
    <source>
        <dbReference type="SAM" id="SignalP"/>
    </source>
</evidence>
<evidence type="ECO:0000313" key="5">
    <source>
        <dbReference type="Proteomes" id="UP000621540"/>
    </source>
</evidence>
<evidence type="ECO:0000313" key="4">
    <source>
        <dbReference type="EMBL" id="MBC5752778.1"/>
    </source>
</evidence>
<feature type="signal peptide" evidence="2">
    <location>
        <begin position="1"/>
        <end position="21"/>
    </location>
</feature>
<protein>
    <recommendedName>
        <fullName evidence="3">DUF5722 domain-containing protein</fullName>
    </recommendedName>
</protein>
<organism evidence="4 5">
    <name type="scientific">Roseburia yibonii</name>
    <dbReference type="NCBI Taxonomy" id="2763063"/>
    <lineage>
        <taxon>Bacteria</taxon>
        <taxon>Bacillati</taxon>
        <taxon>Bacillota</taxon>
        <taxon>Clostridia</taxon>
        <taxon>Lachnospirales</taxon>
        <taxon>Lachnospiraceae</taxon>
        <taxon>Roseburia</taxon>
    </lineage>
</organism>
<evidence type="ECO:0000256" key="1">
    <source>
        <dbReference type="SAM" id="MobiDB-lite"/>
    </source>
</evidence>
<feature type="domain" description="DUF5722" evidence="3">
    <location>
        <begin position="294"/>
        <end position="660"/>
    </location>
</feature>
<dbReference type="Proteomes" id="UP000621540">
    <property type="component" value="Unassembled WGS sequence"/>
</dbReference>
<comment type="caution">
    <text evidence="4">The sequence shown here is derived from an EMBL/GenBank/DDBJ whole genome shotgun (WGS) entry which is preliminary data.</text>
</comment>
<dbReference type="Gene3D" id="3.20.20.80">
    <property type="entry name" value="Glycosidases"/>
    <property type="match status" value="1"/>
</dbReference>
<feature type="compositionally biased region" description="Acidic residues" evidence="1">
    <location>
        <begin position="63"/>
        <end position="76"/>
    </location>
</feature>
<keyword evidence="5" id="KW-1185">Reference proteome</keyword>
<evidence type="ECO:0000259" key="3">
    <source>
        <dbReference type="Pfam" id="PF18989"/>
    </source>
</evidence>
<dbReference type="InterPro" id="IPR017853">
    <property type="entry name" value="GH"/>
</dbReference>
<sequence length="671" mass="75087">MRMKKVRRCLALALSVGLIFADVAPTGAAEIQQTEQAVEADELSTDEADDMLFTSDYSADIGQETENESTETDSAAEEGMREEEAQTVVTTDETAELLGTDGRTVDYYSLPADGGSWTGTRYYKKDGSMAKDVFFFDGSYTYYLMSNGTPMRDSLTYHPDGEHIIYFDASGHEVFTNFQYCPSVGYTCYFDSNGYIYKDQVTFVGNNVYYLNANGALEQNGWFQFANGRDYGYANGDGTLMTNGFSYDPWGRVVFYHWNGMVARGLITDGAWYYHMDETDGHYIGQFPNTSVTMTSKKGLQGTEGVLSDTGLGVKHSAINVMINQLVSKEPTKWSFNYNGTDYYFTDPGGIDEYVKKANQMGVTVSIILLMPWDETKQNLIYAGGRKSGHKFYAMNPDDPTVAATFCFLAQRYGQADCHIDNWILGNEVNIPNTYNYCGTLDLNTNASIYAATFIQLYNALQNLNPGARAYIPFDHNWTSNEKGTGIAAKNYLTAFWLAVNARQPGVNWNIAYHLYPPVLTSSKMWLPKYTKYTPNNENAQYISAANLNVLTDYVQNHFGAGTRIILSEQGFTSREGEEYQAAALAYTFYAAQFNNMIDAVIFRSYETDPNDEGLDLGLKETGGRERPAYQVFKYMDTANGTSYTDPYLSVIGVSGWSQIVPNYNSLVNWN</sequence>
<gene>
    <name evidence="4" type="ORF">H8Z76_01845</name>
</gene>
<feature type="chain" id="PRO_5047050957" description="DUF5722 domain-containing protein" evidence="2">
    <location>
        <begin position="22"/>
        <end position="671"/>
    </location>
</feature>
<dbReference type="SUPFAM" id="SSF69360">
    <property type="entry name" value="Cell wall binding repeat"/>
    <property type="match status" value="1"/>
</dbReference>
<dbReference type="Pfam" id="PF18989">
    <property type="entry name" value="DUF5722"/>
    <property type="match status" value="1"/>
</dbReference>
<dbReference type="EMBL" id="JACOQH010000001">
    <property type="protein sequence ID" value="MBC5752778.1"/>
    <property type="molecule type" value="Genomic_DNA"/>
</dbReference>
<dbReference type="SUPFAM" id="SSF51445">
    <property type="entry name" value="(Trans)glycosidases"/>
    <property type="match status" value="1"/>
</dbReference>
<name>A0ABR7I754_9FIRM</name>
<dbReference type="Gene3D" id="2.10.270.10">
    <property type="entry name" value="Cholin Binding"/>
    <property type="match status" value="1"/>
</dbReference>
<dbReference type="RefSeq" id="WP_186981480.1">
    <property type="nucleotide sequence ID" value="NZ_JACOQH010000001.1"/>
</dbReference>
<reference evidence="4 5" key="1">
    <citation type="submission" date="2020-08" db="EMBL/GenBank/DDBJ databases">
        <title>Genome public.</title>
        <authorList>
            <person name="Liu C."/>
            <person name="Sun Q."/>
        </authorList>
    </citation>
    <scope>NUCLEOTIDE SEQUENCE [LARGE SCALE GENOMIC DNA]</scope>
    <source>
        <strain evidence="4 5">BX0805</strain>
    </source>
</reference>
<keyword evidence="2" id="KW-0732">Signal</keyword>
<accession>A0ABR7I754</accession>